<comment type="similarity">
    <text evidence="1">Belongs to the IUNH family.</text>
</comment>
<dbReference type="PANTHER" id="PTHR34415:SF1">
    <property type="entry name" value="INTEGRASE CATALYTIC DOMAIN-CONTAINING PROTEIN"/>
    <property type="match status" value="1"/>
</dbReference>
<evidence type="ECO:0000259" key="4">
    <source>
        <dbReference type="Pfam" id="PF25273"/>
    </source>
</evidence>
<dbReference type="PANTHER" id="PTHR34415">
    <property type="entry name" value="INTEGRASE CATALYTIC DOMAIN-CONTAINING PROTEIN"/>
    <property type="match status" value="1"/>
</dbReference>
<feature type="region of interest" description="Disordered" evidence="2">
    <location>
        <begin position="1"/>
        <end position="43"/>
    </location>
</feature>
<feature type="domain" description="DUF7869" evidence="4">
    <location>
        <begin position="110"/>
        <end position="252"/>
    </location>
</feature>
<name>A0A7R8ZBW5_TIMDO</name>
<evidence type="ECO:0000313" key="5">
    <source>
        <dbReference type="EMBL" id="CAD7202039.1"/>
    </source>
</evidence>
<gene>
    <name evidence="5" type="ORF">TDIB3V08_LOCUS8228</name>
</gene>
<evidence type="ECO:0000256" key="1">
    <source>
        <dbReference type="ARBA" id="ARBA00009176"/>
    </source>
</evidence>
<dbReference type="GO" id="GO:0016799">
    <property type="term" value="F:hydrolase activity, hydrolyzing N-glycosyl compounds"/>
    <property type="evidence" value="ECO:0007669"/>
    <property type="project" value="InterPro"/>
</dbReference>
<dbReference type="SUPFAM" id="SSF53590">
    <property type="entry name" value="Nucleoside hydrolase"/>
    <property type="match status" value="1"/>
</dbReference>
<dbReference type="Pfam" id="PF25273">
    <property type="entry name" value="DUF7869"/>
    <property type="match status" value="1"/>
</dbReference>
<evidence type="ECO:0000259" key="3">
    <source>
        <dbReference type="Pfam" id="PF01156"/>
    </source>
</evidence>
<dbReference type="InterPro" id="IPR001910">
    <property type="entry name" value="Inosine/uridine_hydrolase_dom"/>
</dbReference>
<dbReference type="Pfam" id="PF01156">
    <property type="entry name" value="IU_nuc_hydro"/>
    <property type="match status" value="1"/>
</dbReference>
<feature type="domain" description="Inosine/uridine-preferring nucleoside hydrolase" evidence="3">
    <location>
        <begin position="346"/>
        <end position="412"/>
    </location>
</feature>
<proteinExistence type="inferred from homology"/>
<accession>A0A7R8ZBW5</accession>
<dbReference type="EMBL" id="OA568925">
    <property type="protein sequence ID" value="CAD7202039.1"/>
    <property type="molecule type" value="Genomic_DNA"/>
</dbReference>
<protein>
    <submittedName>
        <fullName evidence="5">Uncharacterized protein</fullName>
    </submittedName>
</protein>
<organism evidence="5">
    <name type="scientific">Timema douglasi</name>
    <name type="common">Walking stick</name>
    <dbReference type="NCBI Taxonomy" id="61478"/>
    <lineage>
        <taxon>Eukaryota</taxon>
        <taxon>Metazoa</taxon>
        <taxon>Ecdysozoa</taxon>
        <taxon>Arthropoda</taxon>
        <taxon>Hexapoda</taxon>
        <taxon>Insecta</taxon>
        <taxon>Pterygota</taxon>
        <taxon>Neoptera</taxon>
        <taxon>Polyneoptera</taxon>
        <taxon>Phasmatodea</taxon>
        <taxon>Timematodea</taxon>
        <taxon>Timematoidea</taxon>
        <taxon>Timematidae</taxon>
        <taxon>Timema</taxon>
    </lineage>
</organism>
<feature type="compositionally biased region" description="Basic and acidic residues" evidence="2">
    <location>
        <begin position="7"/>
        <end position="25"/>
    </location>
</feature>
<reference evidence="5" key="1">
    <citation type="submission" date="2020-11" db="EMBL/GenBank/DDBJ databases">
        <authorList>
            <person name="Tran Van P."/>
        </authorList>
    </citation>
    <scope>NUCLEOTIDE SEQUENCE</scope>
</reference>
<dbReference type="InterPro" id="IPR036452">
    <property type="entry name" value="Ribo_hydro-like"/>
</dbReference>
<sequence length="499" mass="55137">MTGIGKVELEEVNPHLRGGRVESHLGKTTPSSPDRDRTSISPSSAVELNTTSALAYYATEQQMQLTHTEMYYSQQLAACNLGIHDSVKGRGTMCLWTENFGGRGSLEIDSCLYKYLTTEVRMCEKKKLILWSDNCGGQNKIRYIIAMYLVLLANNVFSEIVHKFPVKGHTFLSCDRDFAVIEKRKKVYKAYTLMDLVRIITSAAQNKPFTCTVFEEFYDFKTIAHAKLNTKKLGISTASQLRLTAEEFGKVIVAKGTGELADSSCPYNNNAGIYNVLTCNSVGTYNVLELKYTMNSAVICIDKHSEQNVGIVYDGLPVMAGSGLKSRSDVLRIFTMCTTRSSGPRLVIDTDVGTDDALALILCVAAERRGDVEILGVTCVHGNTDLPNVCVNTLKVLHTLRRLDGLDSLTGANSCAGASLKDVPKYLFTKRSRRDLRAKLSLLFATTQERWYEVLKCIGFPSSLAGIGVLRRLIYGRHVSIHGIIIMAQGRIARAMLMS</sequence>
<dbReference type="Gene3D" id="3.90.245.10">
    <property type="entry name" value="Ribonucleoside hydrolase-like"/>
    <property type="match status" value="1"/>
</dbReference>
<dbReference type="InterPro" id="IPR057191">
    <property type="entry name" value="DUF7869"/>
</dbReference>
<dbReference type="AlphaFoldDB" id="A0A7R8ZBW5"/>
<evidence type="ECO:0000256" key="2">
    <source>
        <dbReference type="SAM" id="MobiDB-lite"/>
    </source>
</evidence>